<sequence length="52" mass="6307">MPQMAPSLWMFIYFFMCFMIILLGNYLFFLSTPKLTGVNFYKVNKSFSFMWL</sequence>
<keyword evidence="1" id="KW-1133">Transmembrane helix</keyword>
<gene>
    <name evidence="2" type="primary">atp8</name>
</gene>
<protein>
    <submittedName>
        <fullName evidence="2">ATP synthase F0 subunit 8</fullName>
    </submittedName>
</protein>
<keyword evidence="1" id="KW-0812">Transmembrane</keyword>
<keyword evidence="1" id="KW-0472">Membrane</keyword>
<geneLocation type="mitochondrion" evidence="2"/>
<reference evidence="2" key="1">
    <citation type="journal article" date="2012" name="Curr. Biol.">
        <title>Mitogenomic phylogenetic analysis supports continental-scale vicariance in subterranean thalassoid crustaceans.</title>
        <authorList>
            <person name="Bauza-Ribot M.M."/>
            <person name="Juan C."/>
            <person name="Nardi F."/>
            <person name="Oromi P."/>
            <person name="Pons J."/>
            <person name="Jaume D."/>
        </authorList>
    </citation>
    <scope>NUCLEOTIDE SEQUENCE</scope>
    <source>
        <strain evidence="2">Tiznit</strain>
    </source>
</reference>
<dbReference type="AlphaFoldDB" id="K7ZW51"/>
<evidence type="ECO:0000313" key="2">
    <source>
        <dbReference type="EMBL" id="CCI73884.1"/>
    </source>
</evidence>
<organism evidence="2">
    <name type="scientific">Longipodacrangonyx sp. 1 MDMBR-2012</name>
    <dbReference type="NCBI Taxonomy" id="1200665"/>
    <lineage>
        <taxon>Eukaryota</taxon>
        <taxon>Metazoa</taxon>
        <taxon>Ecdysozoa</taxon>
        <taxon>Arthropoda</taxon>
        <taxon>Crustacea</taxon>
        <taxon>Multicrustacea</taxon>
        <taxon>Malacostraca</taxon>
        <taxon>Eumalacostraca</taxon>
        <taxon>Peracarida</taxon>
        <taxon>Amphipoda</taxon>
        <taxon>Senticaudata</taxon>
        <taxon>Hadziida</taxon>
        <taxon>Hadzioidea</taxon>
        <taxon>Metacrangonyctidae</taxon>
        <taxon>Longipodacrangonyx</taxon>
    </lineage>
</organism>
<dbReference type="EMBL" id="HE860508">
    <property type="protein sequence ID" value="CCI73884.1"/>
    <property type="molecule type" value="Genomic_DNA"/>
</dbReference>
<name>K7ZW51_9CRUS</name>
<feature type="transmembrane region" description="Helical" evidence="1">
    <location>
        <begin position="7"/>
        <end position="29"/>
    </location>
</feature>
<keyword evidence="2" id="KW-0496">Mitochondrion</keyword>
<evidence type="ECO:0000256" key="1">
    <source>
        <dbReference type="SAM" id="Phobius"/>
    </source>
</evidence>
<proteinExistence type="predicted"/>
<accession>K7ZW51</accession>
<reference evidence="2" key="2">
    <citation type="submission" date="2012-06" db="EMBL/GenBank/DDBJ databases">
        <authorList>
            <person name="Fan L."/>
        </authorList>
    </citation>
    <scope>NUCLEOTIDE SEQUENCE</scope>
    <source>
        <strain evidence="2">Tiznit</strain>
    </source>
</reference>